<name>H2Y5W4_CIOSA</name>
<feature type="region of interest" description="Disordered" evidence="4">
    <location>
        <begin position="297"/>
        <end position="330"/>
    </location>
</feature>
<evidence type="ECO:0000259" key="6">
    <source>
        <dbReference type="PROSITE" id="PS51004"/>
    </source>
</evidence>
<proteinExistence type="predicted"/>
<dbReference type="InterPro" id="IPR016201">
    <property type="entry name" value="PSI"/>
</dbReference>
<accession>H2Y5W4</accession>
<dbReference type="PANTHER" id="PTHR11036:SF127">
    <property type="entry name" value="SEMAPHORIN-1A"/>
    <property type="match status" value="1"/>
</dbReference>
<evidence type="ECO:0000313" key="7">
    <source>
        <dbReference type="Ensembl" id="ENSCSAVP00000000712.1"/>
    </source>
</evidence>
<reference evidence="8" key="1">
    <citation type="submission" date="2003-08" db="EMBL/GenBank/DDBJ databases">
        <authorList>
            <person name="Birren B."/>
            <person name="Nusbaum C."/>
            <person name="Abebe A."/>
            <person name="Abouelleil A."/>
            <person name="Adekoya E."/>
            <person name="Ait-zahra M."/>
            <person name="Allen N."/>
            <person name="Allen T."/>
            <person name="An P."/>
            <person name="Anderson M."/>
            <person name="Anderson S."/>
            <person name="Arachchi H."/>
            <person name="Armbruster J."/>
            <person name="Bachantsang P."/>
            <person name="Baldwin J."/>
            <person name="Barry A."/>
            <person name="Bayul T."/>
            <person name="Blitshsteyn B."/>
            <person name="Bloom T."/>
            <person name="Blye J."/>
            <person name="Boguslavskiy L."/>
            <person name="Borowsky M."/>
            <person name="Boukhgalter B."/>
            <person name="Brunache A."/>
            <person name="Butler J."/>
            <person name="Calixte N."/>
            <person name="Calvo S."/>
            <person name="Camarata J."/>
            <person name="Campo K."/>
            <person name="Chang J."/>
            <person name="Cheshatsang Y."/>
            <person name="Citroen M."/>
            <person name="Collymore A."/>
            <person name="Considine T."/>
            <person name="Cook A."/>
            <person name="Cooke P."/>
            <person name="Corum B."/>
            <person name="Cuomo C."/>
            <person name="David R."/>
            <person name="Dawoe T."/>
            <person name="Degray S."/>
            <person name="Dodge S."/>
            <person name="Dooley K."/>
            <person name="Dorje P."/>
            <person name="Dorjee K."/>
            <person name="Dorris L."/>
            <person name="Duffey N."/>
            <person name="Dupes A."/>
            <person name="Elkins T."/>
            <person name="Engels R."/>
            <person name="Erickson J."/>
            <person name="Farina A."/>
            <person name="Faro S."/>
            <person name="Ferreira P."/>
            <person name="Fischer H."/>
            <person name="Fitzgerald M."/>
            <person name="Foley K."/>
            <person name="Gage D."/>
            <person name="Galagan J."/>
            <person name="Gearin G."/>
            <person name="Gnerre S."/>
            <person name="Gnirke A."/>
            <person name="Goyette A."/>
            <person name="Graham J."/>
            <person name="Grandbois E."/>
            <person name="Gyaltsen K."/>
            <person name="Hafez N."/>
            <person name="Hagopian D."/>
            <person name="Hagos B."/>
            <person name="Hall J."/>
            <person name="Hatcher B."/>
            <person name="Heller A."/>
            <person name="Higgins H."/>
            <person name="Honan T."/>
            <person name="Horn A."/>
            <person name="Houde N."/>
            <person name="Hughes L."/>
            <person name="Hulme W."/>
            <person name="Husby E."/>
            <person name="Iliev I."/>
            <person name="Jaffe D."/>
            <person name="Jones C."/>
            <person name="Kamal M."/>
            <person name="Kamat A."/>
            <person name="Kamvysselis M."/>
            <person name="Karlsson E."/>
            <person name="Kells C."/>
            <person name="Kieu A."/>
            <person name="Kisner P."/>
            <person name="Kodira C."/>
            <person name="Kulbokas E."/>
            <person name="Labutti K."/>
            <person name="Lama D."/>
            <person name="Landers T."/>
            <person name="Leger J."/>
            <person name="Levine S."/>
            <person name="Lewis D."/>
            <person name="Lewis T."/>
            <person name="Lindblad-toh K."/>
            <person name="Liu X."/>
            <person name="Lokyitsang T."/>
            <person name="Lokyitsang Y."/>
            <person name="Lucien O."/>
            <person name="Lui A."/>
            <person name="Ma L.J."/>
            <person name="Mabbitt R."/>
            <person name="Macdonald J."/>
            <person name="Maclean C."/>
            <person name="Major J."/>
            <person name="Manning J."/>
            <person name="Marabella R."/>
            <person name="Maru K."/>
            <person name="Matthews C."/>
            <person name="Mauceli E."/>
            <person name="Mccarthy M."/>
            <person name="Mcdonough S."/>
            <person name="Mcghee T."/>
            <person name="Meldrim J."/>
            <person name="Meneus L."/>
            <person name="Mesirov J."/>
            <person name="Mihalev A."/>
            <person name="Mihova T."/>
            <person name="Mikkelsen T."/>
            <person name="Mlenga V."/>
            <person name="Moru K."/>
            <person name="Mozes J."/>
            <person name="Mulrain L."/>
            <person name="Munson G."/>
            <person name="Naylor J."/>
            <person name="Newes C."/>
            <person name="Nguyen C."/>
            <person name="Nguyen N."/>
            <person name="Nguyen T."/>
            <person name="Nicol R."/>
            <person name="Nielsen C."/>
            <person name="Nizzari M."/>
            <person name="Norbu C."/>
            <person name="Norbu N."/>
            <person name="O'donnell P."/>
            <person name="Okoawo O."/>
            <person name="O'leary S."/>
            <person name="Omotosho B."/>
            <person name="O'neill K."/>
            <person name="Osman S."/>
            <person name="Parker S."/>
            <person name="Perrin D."/>
            <person name="Phunkhang P."/>
            <person name="Piqani B."/>
            <person name="Purcell S."/>
            <person name="Rachupka T."/>
            <person name="Ramasamy U."/>
            <person name="Rameau R."/>
            <person name="Ray V."/>
            <person name="Raymond C."/>
            <person name="Retta R."/>
            <person name="Richardson S."/>
            <person name="Rise C."/>
            <person name="Rodriguez J."/>
            <person name="Rogers J."/>
            <person name="Rogov P."/>
            <person name="Rutman M."/>
            <person name="Schupbach R."/>
            <person name="Seaman C."/>
            <person name="Settipalli S."/>
            <person name="Sharpe T."/>
            <person name="Sheridan J."/>
            <person name="Sherpa N."/>
            <person name="Shi J."/>
            <person name="Smirnov S."/>
            <person name="Smith C."/>
            <person name="Sougnez C."/>
            <person name="Spencer B."/>
            <person name="Stalker J."/>
            <person name="Stange-thomann N."/>
            <person name="Stavropoulos S."/>
            <person name="Stetson K."/>
            <person name="Stone C."/>
            <person name="Stone S."/>
            <person name="Stubbs M."/>
            <person name="Talamas J."/>
            <person name="Tchuinga P."/>
            <person name="Tenzing P."/>
            <person name="Tesfaye S."/>
            <person name="Theodore J."/>
            <person name="Thoulutsang Y."/>
            <person name="Topham K."/>
            <person name="Towey S."/>
            <person name="Tsamla T."/>
            <person name="Tsomo N."/>
            <person name="Vallee D."/>
            <person name="Vassiliev H."/>
            <person name="Venkataraman V."/>
            <person name="Vinson J."/>
            <person name="Vo A."/>
            <person name="Wade C."/>
            <person name="Wang S."/>
            <person name="Wangchuk T."/>
            <person name="Wangdi T."/>
            <person name="Whittaker C."/>
            <person name="Wilkinson J."/>
            <person name="Wu Y."/>
            <person name="Wyman D."/>
            <person name="Yadav S."/>
            <person name="Yang S."/>
            <person name="Yang X."/>
            <person name="Yeager S."/>
            <person name="Yee E."/>
            <person name="Young G."/>
            <person name="Zainoun J."/>
            <person name="Zembeck L."/>
            <person name="Zimmer A."/>
            <person name="Zody M."/>
            <person name="Lander E."/>
        </authorList>
    </citation>
    <scope>NUCLEOTIDE SEQUENCE [LARGE SCALE GENOMIC DNA]</scope>
</reference>
<dbReference type="GO" id="GO:0071526">
    <property type="term" value="P:semaphorin-plexin signaling pathway"/>
    <property type="evidence" value="ECO:0007669"/>
    <property type="project" value="TreeGrafter"/>
</dbReference>
<dbReference type="Ensembl" id="ENSCSAVT00000000719.1">
    <property type="protein sequence ID" value="ENSCSAVP00000000712.1"/>
    <property type="gene ID" value="ENSCSAVG00000000398.1"/>
</dbReference>
<dbReference type="Pfam" id="PF01403">
    <property type="entry name" value="Sema"/>
    <property type="match status" value="1"/>
</dbReference>
<dbReference type="GO" id="GO:0030335">
    <property type="term" value="P:positive regulation of cell migration"/>
    <property type="evidence" value="ECO:0007669"/>
    <property type="project" value="TreeGrafter"/>
</dbReference>
<keyword evidence="1" id="KW-1015">Disulfide bond</keyword>
<dbReference type="GO" id="GO:0005886">
    <property type="term" value="C:plasma membrane"/>
    <property type="evidence" value="ECO:0007669"/>
    <property type="project" value="TreeGrafter"/>
</dbReference>
<keyword evidence="2" id="KW-0325">Glycoprotein</keyword>
<dbReference type="SUPFAM" id="SSF101912">
    <property type="entry name" value="Sema domain"/>
    <property type="match status" value="1"/>
</dbReference>
<keyword evidence="5" id="KW-0472">Membrane</keyword>
<dbReference type="PROSITE" id="PS51004">
    <property type="entry name" value="SEMA"/>
    <property type="match status" value="1"/>
</dbReference>
<dbReference type="Proteomes" id="UP000007875">
    <property type="component" value="Unassembled WGS sequence"/>
</dbReference>
<dbReference type="InterPro" id="IPR027231">
    <property type="entry name" value="Semaphorin"/>
</dbReference>
<dbReference type="GO" id="GO:0007411">
    <property type="term" value="P:axon guidance"/>
    <property type="evidence" value="ECO:0007669"/>
    <property type="project" value="TreeGrafter"/>
</dbReference>
<feature type="domain" description="Sema" evidence="6">
    <location>
        <begin position="1"/>
        <end position="135"/>
    </location>
</feature>
<keyword evidence="5" id="KW-1133">Transmembrane helix</keyword>
<evidence type="ECO:0000256" key="1">
    <source>
        <dbReference type="ARBA" id="ARBA00023157"/>
    </source>
</evidence>
<dbReference type="GO" id="GO:0030215">
    <property type="term" value="F:semaphorin receptor binding"/>
    <property type="evidence" value="ECO:0007669"/>
    <property type="project" value="InterPro"/>
</dbReference>
<dbReference type="eggNOG" id="KOG3611">
    <property type="taxonomic scope" value="Eukaryota"/>
</dbReference>
<comment type="caution">
    <text evidence="3">Lacks conserved residue(s) required for the propagation of feature annotation.</text>
</comment>
<evidence type="ECO:0000256" key="3">
    <source>
        <dbReference type="PROSITE-ProRule" id="PRU00352"/>
    </source>
</evidence>
<organism evidence="7 8">
    <name type="scientific">Ciona savignyi</name>
    <name type="common">Pacific transparent sea squirt</name>
    <dbReference type="NCBI Taxonomy" id="51511"/>
    <lineage>
        <taxon>Eukaryota</taxon>
        <taxon>Metazoa</taxon>
        <taxon>Chordata</taxon>
        <taxon>Tunicata</taxon>
        <taxon>Ascidiacea</taxon>
        <taxon>Phlebobranchia</taxon>
        <taxon>Cionidae</taxon>
        <taxon>Ciona</taxon>
    </lineage>
</organism>
<dbReference type="PANTHER" id="PTHR11036">
    <property type="entry name" value="SEMAPHORIN"/>
    <property type="match status" value="1"/>
</dbReference>
<evidence type="ECO:0000256" key="4">
    <source>
        <dbReference type="SAM" id="MobiDB-lite"/>
    </source>
</evidence>
<dbReference type="InterPro" id="IPR036352">
    <property type="entry name" value="Semap_dom_sf"/>
</dbReference>
<reference evidence="7" key="3">
    <citation type="submission" date="2025-09" db="UniProtKB">
        <authorList>
            <consortium name="Ensembl"/>
        </authorList>
    </citation>
    <scope>IDENTIFICATION</scope>
</reference>
<keyword evidence="8" id="KW-1185">Reference proteome</keyword>
<dbReference type="Gene3D" id="3.30.1680.10">
    <property type="entry name" value="ligand-binding face of the semaphorins, domain 2"/>
    <property type="match status" value="1"/>
</dbReference>
<dbReference type="HOGENOM" id="CLU_723517_0_0_1"/>
<sequence>MMGLANTTSKDFSWDFINFITQHPLIEGSITPTLAPNGNSPQVTSQQMSRDKELFTKIAVQNVIDNSGVAHSVVFVGTKSGKVIKFITINQDTKPETLELMEVTWGNSPIDDLVLSEANNQLFVHTGGAVIQMSTTNCAAYSTSCDVCDACTMCVLSRDPMCGWDASIEQCVAMGGGTLLQNIESGTTRECGEIQSKIKRSKAPEIGSNEIVGRRVDSQSVIATWYKMFPNGSKLALLGQDRYRHLSDSRLEIDPFLPSDVTTFVCDYTLYDITVGRDQVIYSNDVTIPPVAVVTPTSIDGSTEEKSLGGVPPNGTPPNEETVGTPEPPAPREAGISPIVIVIVVVCIVIIILLVACVYHKRCRKPSYIGAKYQTNEKPPNP</sequence>
<feature type="transmembrane region" description="Helical" evidence="5">
    <location>
        <begin position="336"/>
        <end position="359"/>
    </location>
</feature>
<evidence type="ECO:0000256" key="5">
    <source>
        <dbReference type="SAM" id="Phobius"/>
    </source>
</evidence>
<dbReference type="SUPFAM" id="SSF103575">
    <property type="entry name" value="Plexin repeat"/>
    <property type="match status" value="1"/>
</dbReference>
<reference evidence="7" key="2">
    <citation type="submission" date="2025-08" db="UniProtKB">
        <authorList>
            <consortium name="Ensembl"/>
        </authorList>
    </citation>
    <scope>IDENTIFICATION</scope>
</reference>
<dbReference type="InParanoid" id="H2Y5W4"/>
<dbReference type="AlphaFoldDB" id="H2Y5W4"/>
<dbReference type="InterPro" id="IPR015943">
    <property type="entry name" value="WD40/YVTN_repeat-like_dom_sf"/>
</dbReference>
<protein>
    <recommendedName>
        <fullName evidence="6">Sema domain-containing protein</fullName>
    </recommendedName>
</protein>
<dbReference type="Gene3D" id="2.130.10.10">
    <property type="entry name" value="YVTN repeat-like/Quinoprotein amine dehydrogenase"/>
    <property type="match status" value="1"/>
</dbReference>
<dbReference type="GO" id="GO:0045499">
    <property type="term" value="F:chemorepellent activity"/>
    <property type="evidence" value="ECO:0007669"/>
    <property type="project" value="TreeGrafter"/>
</dbReference>
<keyword evidence="5" id="KW-0812">Transmembrane</keyword>
<evidence type="ECO:0000256" key="2">
    <source>
        <dbReference type="ARBA" id="ARBA00023180"/>
    </source>
</evidence>
<dbReference type="InterPro" id="IPR001627">
    <property type="entry name" value="Semap_dom"/>
</dbReference>
<dbReference type="SMART" id="SM00423">
    <property type="entry name" value="PSI"/>
    <property type="match status" value="1"/>
</dbReference>
<evidence type="ECO:0000313" key="8">
    <source>
        <dbReference type="Proteomes" id="UP000007875"/>
    </source>
</evidence>
<dbReference type="STRING" id="51511.ENSCSAVP00000000712"/>